<dbReference type="InterPro" id="IPR036271">
    <property type="entry name" value="Tet_transcr_reg_TetR-rel_C_sf"/>
</dbReference>
<name>A0A0E9MUU7_9BACT</name>
<gene>
    <name evidence="4" type="ORF">FPE01S_01_02800</name>
</gene>
<dbReference type="InterPro" id="IPR001647">
    <property type="entry name" value="HTH_TetR"/>
</dbReference>
<protein>
    <submittedName>
        <fullName evidence="4">Putative TetR family transcriptional regulator</fullName>
    </submittedName>
</protein>
<dbReference type="PANTHER" id="PTHR43479:SF11">
    <property type="entry name" value="ACREF_ENVCD OPERON REPRESSOR-RELATED"/>
    <property type="match status" value="1"/>
</dbReference>
<dbReference type="InterPro" id="IPR009057">
    <property type="entry name" value="Homeodomain-like_sf"/>
</dbReference>
<dbReference type="SUPFAM" id="SSF46689">
    <property type="entry name" value="Homeodomain-like"/>
    <property type="match status" value="1"/>
</dbReference>
<proteinExistence type="predicted"/>
<dbReference type="Gene3D" id="1.10.357.10">
    <property type="entry name" value="Tetracycline Repressor, domain 2"/>
    <property type="match status" value="1"/>
</dbReference>
<evidence type="ECO:0000256" key="2">
    <source>
        <dbReference type="PROSITE-ProRule" id="PRU00335"/>
    </source>
</evidence>
<comment type="caution">
    <text evidence="4">The sequence shown here is derived from an EMBL/GenBank/DDBJ whole genome shotgun (WGS) entry which is preliminary data.</text>
</comment>
<dbReference type="Pfam" id="PF00440">
    <property type="entry name" value="TetR_N"/>
    <property type="match status" value="1"/>
</dbReference>
<dbReference type="PRINTS" id="PR00455">
    <property type="entry name" value="HTHTETR"/>
</dbReference>
<dbReference type="InterPro" id="IPR050624">
    <property type="entry name" value="HTH-type_Tx_Regulator"/>
</dbReference>
<dbReference type="PROSITE" id="PS01081">
    <property type="entry name" value="HTH_TETR_1"/>
    <property type="match status" value="1"/>
</dbReference>
<dbReference type="InterPro" id="IPR023772">
    <property type="entry name" value="DNA-bd_HTH_TetR-type_CS"/>
</dbReference>
<feature type="domain" description="HTH tetR-type" evidence="3">
    <location>
        <begin position="8"/>
        <end position="68"/>
    </location>
</feature>
<evidence type="ECO:0000256" key="1">
    <source>
        <dbReference type="ARBA" id="ARBA00023125"/>
    </source>
</evidence>
<evidence type="ECO:0000313" key="4">
    <source>
        <dbReference type="EMBL" id="GAO41268.1"/>
    </source>
</evidence>
<sequence length="213" mass="24688">MSVNKDYNEKQGQILTTAESLFSEKGFDGTSVRDIAEKAGVNVAMISYYFGSKEKLMETIFERRTEHIRLRVESLMKDDSIDYIGKVHLIIDEHIEKAFSKFQFYKLMVCEQVINKNPVILDIIKEVKKRNMQVITELIRKGQEAGVFRSDVDVILLFSTMYGTVSHMIIGSDLYREISGLTHLSEEEYYQHLKQLLSKHLKQIFKAILTHEA</sequence>
<evidence type="ECO:0000313" key="5">
    <source>
        <dbReference type="Proteomes" id="UP000033121"/>
    </source>
</evidence>
<dbReference type="AlphaFoldDB" id="A0A0E9MUU7"/>
<feature type="DNA-binding region" description="H-T-H motif" evidence="2">
    <location>
        <begin position="31"/>
        <end position="50"/>
    </location>
</feature>
<keyword evidence="5" id="KW-1185">Reference proteome</keyword>
<dbReference type="EMBL" id="BBWV01000001">
    <property type="protein sequence ID" value="GAO41268.1"/>
    <property type="molecule type" value="Genomic_DNA"/>
</dbReference>
<dbReference type="SUPFAM" id="SSF48498">
    <property type="entry name" value="Tetracyclin repressor-like, C-terminal domain"/>
    <property type="match status" value="1"/>
</dbReference>
<dbReference type="GO" id="GO:0003677">
    <property type="term" value="F:DNA binding"/>
    <property type="evidence" value="ECO:0007669"/>
    <property type="project" value="UniProtKB-UniRule"/>
</dbReference>
<dbReference type="Pfam" id="PF17938">
    <property type="entry name" value="TetR_C_29"/>
    <property type="match status" value="1"/>
</dbReference>
<accession>A0A0E9MUU7</accession>
<dbReference type="STRING" id="1220578.FPE01S_01_02800"/>
<dbReference type="OrthoDB" id="9789566at2"/>
<dbReference type="PROSITE" id="PS50977">
    <property type="entry name" value="HTH_TETR_2"/>
    <property type="match status" value="1"/>
</dbReference>
<reference evidence="4 5" key="1">
    <citation type="submission" date="2015-04" db="EMBL/GenBank/DDBJ databases">
        <title>Whole genome shotgun sequence of Flavihumibacter petaseus NBRC 106054.</title>
        <authorList>
            <person name="Miyazawa S."/>
            <person name="Hosoyama A."/>
            <person name="Hashimoto M."/>
            <person name="Noguchi M."/>
            <person name="Tsuchikane K."/>
            <person name="Ohji S."/>
            <person name="Yamazoe A."/>
            <person name="Ichikawa N."/>
            <person name="Kimura A."/>
            <person name="Fujita N."/>
        </authorList>
    </citation>
    <scope>NUCLEOTIDE SEQUENCE [LARGE SCALE GENOMIC DNA]</scope>
    <source>
        <strain evidence="4 5">NBRC 106054</strain>
    </source>
</reference>
<evidence type="ECO:0000259" key="3">
    <source>
        <dbReference type="PROSITE" id="PS50977"/>
    </source>
</evidence>
<dbReference type="PANTHER" id="PTHR43479">
    <property type="entry name" value="ACREF/ENVCD OPERON REPRESSOR-RELATED"/>
    <property type="match status" value="1"/>
</dbReference>
<dbReference type="InterPro" id="IPR041474">
    <property type="entry name" value="NicS_C"/>
</dbReference>
<keyword evidence="1 2" id="KW-0238">DNA-binding</keyword>
<organism evidence="4 5">
    <name type="scientific">Flavihumibacter petaseus NBRC 106054</name>
    <dbReference type="NCBI Taxonomy" id="1220578"/>
    <lineage>
        <taxon>Bacteria</taxon>
        <taxon>Pseudomonadati</taxon>
        <taxon>Bacteroidota</taxon>
        <taxon>Chitinophagia</taxon>
        <taxon>Chitinophagales</taxon>
        <taxon>Chitinophagaceae</taxon>
        <taxon>Flavihumibacter</taxon>
    </lineage>
</organism>
<dbReference type="Proteomes" id="UP000033121">
    <property type="component" value="Unassembled WGS sequence"/>
</dbReference>
<dbReference type="RefSeq" id="WP_046367163.1">
    <property type="nucleotide sequence ID" value="NZ_BBWV01000001.1"/>
</dbReference>